<protein>
    <submittedName>
        <fullName evidence="3">Uncharacterized membrane protein (DUF441 family)/plastocyanin</fullName>
    </submittedName>
</protein>
<feature type="transmembrane region" description="Helical" evidence="1">
    <location>
        <begin position="153"/>
        <end position="173"/>
    </location>
</feature>
<dbReference type="Pfam" id="PF13473">
    <property type="entry name" value="Cupredoxin_1"/>
    <property type="match status" value="1"/>
</dbReference>
<keyword evidence="1" id="KW-0812">Transmembrane</keyword>
<dbReference type="Proteomes" id="UP001224122">
    <property type="component" value="Unassembled WGS sequence"/>
</dbReference>
<dbReference type="SUPFAM" id="SSF49503">
    <property type="entry name" value="Cupredoxins"/>
    <property type="match status" value="1"/>
</dbReference>
<name>A0ABT9XWQ1_9BACI</name>
<accession>A0ABT9XWQ1</accession>
<dbReference type="EMBL" id="JAUSTW010000005">
    <property type="protein sequence ID" value="MDQ0200005.1"/>
    <property type="molecule type" value="Genomic_DNA"/>
</dbReference>
<reference evidence="3 4" key="1">
    <citation type="submission" date="2023-07" db="EMBL/GenBank/DDBJ databases">
        <title>Genomic Encyclopedia of Type Strains, Phase IV (KMG-IV): sequencing the most valuable type-strain genomes for metagenomic binning, comparative biology and taxonomic classification.</title>
        <authorList>
            <person name="Goeker M."/>
        </authorList>
    </citation>
    <scope>NUCLEOTIDE SEQUENCE [LARGE SCALE GENOMIC DNA]</scope>
    <source>
        <strain evidence="3 4">DSM 27594</strain>
    </source>
</reference>
<feature type="transmembrane region" description="Helical" evidence="1">
    <location>
        <begin position="34"/>
        <end position="55"/>
    </location>
</feature>
<proteinExistence type="predicted"/>
<dbReference type="RefSeq" id="WP_307409443.1">
    <property type="nucleotide sequence ID" value="NZ_JAUSTW010000005.1"/>
</dbReference>
<dbReference type="Gene3D" id="2.60.40.420">
    <property type="entry name" value="Cupredoxins - blue copper proteins"/>
    <property type="match status" value="1"/>
</dbReference>
<evidence type="ECO:0000313" key="3">
    <source>
        <dbReference type="EMBL" id="MDQ0200005.1"/>
    </source>
</evidence>
<evidence type="ECO:0000256" key="1">
    <source>
        <dbReference type="SAM" id="Phobius"/>
    </source>
</evidence>
<dbReference type="InterPro" id="IPR008972">
    <property type="entry name" value="Cupredoxin"/>
</dbReference>
<keyword evidence="1" id="KW-0472">Membrane</keyword>
<feature type="domain" description="EfeO-type cupredoxin-like" evidence="2">
    <location>
        <begin position="197"/>
        <end position="283"/>
    </location>
</feature>
<feature type="transmembrane region" description="Helical" evidence="1">
    <location>
        <begin position="61"/>
        <end position="79"/>
    </location>
</feature>
<evidence type="ECO:0000259" key="2">
    <source>
        <dbReference type="Pfam" id="PF13473"/>
    </source>
</evidence>
<keyword evidence="1" id="KW-1133">Transmembrane helix</keyword>
<comment type="caution">
    <text evidence="3">The sequence shown here is derived from an EMBL/GenBank/DDBJ whole genome shotgun (WGS) entry which is preliminary data.</text>
</comment>
<evidence type="ECO:0000313" key="4">
    <source>
        <dbReference type="Proteomes" id="UP001224122"/>
    </source>
</evidence>
<feature type="transmembrane region" description="Helical" evidence="1">
    <location>
        <begin position="6"/>
        <end position="22"/>
    </location>
</feature>
<feature type="transmembrane region" description="Helical" evidence="1">
    <location>
        <begin position="116"/>
        <end position="133"/>
    </location>
</feature>
<keyword evidence="4" id="KW-1185">Reference proteome</keyword>
<dbReference type="InterPro" id="IPR028096">
    <property type="entry name" value="EfeO_Cupredoxin"/>
</dbReference>
<gene>
    <name evidence="3" type="ORF">J2S10_003188</name>
</gene>
<feature type="transmembrane region" description="Helical" evidence="1">
    <location>
        <begin position="91"/>
        <end position="110"/>
    </location>
</feature>
<organism evidence="3 4">
    <name type="scientific">Neobacillus ginsengisoli</name>
    <dbReference type="NCBI Taxonomy" id="904295"/>
    <lineage>
        <taxon>Bacteria</taxon>
        <taxon>Bacillati</taxon>
        <taxon>Bacillota</taxon>
        <taxon>Bacilli</taxon>
        <taxon>Bacillales</taxon>
        <taxon>Bacillaceae</taxon>
        <taxon>Neobacillus</taxon>
    </lineage>
</organism>
<sequence>MLLYVSITLIVLLTSYVIYYTFRNKQRLTCMAGMMIAMTNSMMASIALGAILGTFIQNKDLTIPTIASVSIGMVVGYLTGRPVSLMASIDGLTAGIMGGMMGSMLGVMLQPKSIDVMIYFIDIVFVLVMVLLIGMIDEETKTQKQETFVRKPLIANPFVLVAILAFMGVLVFGKGTLFSSNSNQVSAEPNQIKFTPTSSQIQEVVVKPTEYSPNNLVLKAGTPSIINFKTNKVYCTGIVISKELGFNVALKEKTNNFVNVKALKPGTYHYSCGMGMYKGTVTVTE</sequence>